<comment type="caution">
    <text evidence="12">The sequence shown here is derived from an EMBL/GenBank/DDBJ whole genome shotgun (WGS) entry which is preliminary data.</text>
</comment>
<evidence type="ECO:0000259" key="10">
    <source>
        <dbReference type="Pfam" id="PF16187"/>
    </source>
</evidence>
<protein>
    <submittedName>
        <fullName evidence="12">Uncharacterized protein</fullName>
    </submittedName>
</protein>
<dbReference type="InterPro" id="IPR050626">
    <property type="entry name" value="Peptidase_M16"/>
</dbReference>
<dbReference type="GO" id="GO:0005739">
    <property type="term" value="C:mitochondrion"/>
    <property type="evidence" value="ECO:0007669"/>
    <property type="project" value="TreeGrafter"/>
</dbReference>
<dbReference type="VEuPathDB" id="FungiDB:CJJ09_001818"/>
<dbReference type="InterPro" id="IPR007863">
    <property type="entry name" value="Peptidase_M16_C"/>
</dbReference>
<dbReference type="VEuPathDB" id="FungiDB:CJJ07_000045"/>
<dbReference type="InterPro" id="IPR054734">
    <property type="entry name" value="PqqF-like_C_4"/>
</dbReference>
<keyword evidence="6" id="KW-0482">Metalloprotease</keyword>
<dbReference type="GO" id="GO:0046872">
    <property type="term" value="F:metal ion binding"/>
    <property type="evidence" value="ECO:0007669"/>
    <property type="project" value="UniProtKB-KW"/>
</dbReference>
<evidence type="ECO:0000256" key="4">
    <source>
        <dbReference type="ARBA" id="ARBA00022801"/>
    </source>
</evidence>
<evidence type="ECO:0000256" key="7">
    <source>
        <dbReference type="RuleBase" id="RU004447"/>
    </source>
</evidence>
<feature type="domain" description="Peptidase M16 N-terminal" evidence="8">
    <location>
        <begin position="38"/>
        <end position="162"/>
    </location>
</feature>
<evidence type="ECO:0000259" key="8">
    <source>
        <dbReference type="Pfam" id="PF00675"/>
    </source>
</evidence>
<dbReference type="VEuPathDB" id="FungiDB:B9J08_001658"/>
<evidence type="ECO:0000256" key="1">
    <source>
        <dbReference type="ARBA" id="ARBA00007261"/>
    </source>
</evidence>
<dbReference type="Proteomes" id="UP000037122">
    <property type="component" value="Unassembled WGS sequence"/>
</dbReference>
<keyword evidence="5" id="KW-0862">Zinc</keyword>
<dbReference type="PROSITE" id="PS00143">
    <property type="entry name" value="INSULINASE"/>
    <property type="match status" value="1"/>
</dbReference>
<evidence type="ECO:0000259" key="9">
    <source>
        <dbReference type="Pfam" id="PF05193"/>
    </source>
</evidence>
<feature type="domain" description="Coenzyme PQQ synthesis protein F-like C-terminal lobe" evidence="11">
    <location>
        <begin position="845"/>
        <end position="921"/>
    </location>
</feature>
<evidence type="ECO:0000313" key="12">
    <source>
        <dbReference type="EMBL" id="KND97867.1"/>
    </source>
</evidence>
<feature type="domain" description="Peptidase M16 middle/third" evidence="10">
    <location>
        <begin position="462"/>
        <end position="737"/>
    </location>
</feature>
<dbReference type="AlphaFoldDB" id="A0A0L0NUK8"/>
<dbReference type="Gene3D" id="3.30.830.10">
    <property type="entry name" value="Metalloenzyme, LuxS/M16 peptidase-like"/>
    <property type="match status" value="4"/>
</dbReference>
<evidence type="ECO:0000256" key="3">
    <source>
        <dbReference type="ARBA" id="ARBA00022723"/>
    </source>
</evidence>
<dbReference type="Pfam" id="PF16187">
    <property type="entry name" value="Peptidase_M16_M"/>
    <property type="match status" value="1"/>
</dbReference>
<dbReference type="InterPro" id="IPR011249">
    <property type="entry name" value="Metalloenz_LuxS/M16"/>
</dbReference>
<name>A0A0L0NUK8_CANAR</name>
<evidence type="ECO:0000259" key="11">
    <source>
        <dbReference type="Pfam" id="PF22456"/>
    </source>
</evidence>
<evidence type="ECO:0000256" key="2">
    <source>
        <dbReference type="ARBA" id="ARBA00022670"/>
    </source>
</evidence>
<dbReference type="VEuPathDB" id="FungiDB:CJI97_001652"/>
<dbReference type="VEuPathDB" id="FungiDB:QG37_05358"/>
<keyword evidence="4" id="KW-0378">Hydrolase</keyword>
<dbReference type="GO" id="GO:0043171">
    <property type="term" value="P:peptide catabolic process"/>
    <property type="evidence" value="ECO:0007669"/>
    <property type="project" value="TreeGrafter"/>
</dbReference>
<evidence type="ECO:0000313" key="13">
    <source>
        <dbReference type="Proteomes" id="UP000037122"/>
    </source>
</evidence>
<sequence>MNTFVSEVKNIDVKLHVPRSHSHRKYQLVELSNGLRTFLINDRSSDLFSAAMIVGSGSANDPDESLGLAHLCEHMLFLGTRTYPIPNHLNQIVSSAGGFTNAYTTMEHTCYHFELSSFAKSTDETVFIIDQVLDIFSSFFKCPLFKEKYIKGEINAVEEEHRGNTEDMNRIIFHALRLLASPNHAFHRFGTGNKDTLSALGTKTLQRYLRAYFQRFYTTRKMVLVLKGPQSINHLKKLLVAHFSDLVITSLDHWRGSNSSFVSDHDIYFSPQLYGYSDTPLFLPTTKAIFLKVPKDTLLRLCYPSKHIFDTAGIGRLKSLICNLIGDESMNTVCDYLKRKKGWATDIMVFCQNTFMNDDVLVVDIGLTPLGLKNLPQVIDTLHYFVNYTVVRANIFDLEKVASDLLDLEETLFLQRNVEACFVDEICDYGEKIEKGDLALPDIVRGYGDLLEDGSRLKTVQQLRKAFIECFTEENVRIIVAHKDLTPLNHFKINMEDYEIATDSYYQYEFVKITESTPMTFINLDLDLGLELPTISSNLKELVENSRKKGNSNDPDDNDDVGFVRGMRAKENHPCLVWFDEAAEIWQIDPDGEDQESIYITVTFHLREIEKSPENIVGIELVAEIVGEELRYKLYHYELLGHTWGFFVNVTGEPSILVSVSGPKSSSVTLLQIILDQLRMRIGCKEKIAYQQFKRARVNTRKRIEETQSATGLRKVFSAAYLIIEKDLITPNQKLEALELYDTDSLTTLSEQLLRLKPFTQLLFEGDIDDEERTKIIDAVSLGKNQVASYNVLAKQSHASSYFLPDGRNLMFSLQGGTDDTANTVFYYLQLGPRNDLEVYAWGRLFEHYLSHTALNELRTKRRLAYMAFTGMKFFRQSFGIHITIPSGEFDCHRLADEIEGYLWRLEQNLNQLTEERFKSEILEPFIQALDQNANHINTPSGLFLTLQPVQGSGDKPETAEFMAHWSRVDQIINGTYRFGGTVCEEPVNKNFLQNLSLETFLQYVRTFISVKSPQRSCLIVANAAGTQLYEACKSQFATIIHRQLREGDVNITHTKVTSLLEACRDQEGFTDLPVLLKEYIKESKQNSKLVKLAFKRFATSIVRGATSKISARPIARFDTHPISNKTEFTNYKDIQNLCYVGKRICWHDKILSLESIAQG</sequence>
<dbReference type="PANTHER" id="PTHR43690:SF18">
    <property type="entry name" value="INSULIN-DEGRADING ENZYME-RELATED"/>
    <property type="match status" value="1"/>
</dbReference>
<dbReference type="PANTHER" id="PTHR43690">
    <property type="entry name" value="NARDILYSIN"/>
    <property type="match status" value="1"/>
</dbReference>
<keyword evidence="3" id="KW-0479">Metal-binding</keyword>
<dbReference type="VEuPathDB" id="FungiDB:CJJ09_001817"/>
<evidence type="ECO:0000256" key="6">
    <source>
        <dbReference type="ARBA" id="ARBA00023049"/>
    </source>
</evidence>
<dbReference type="InterPro" id="IPR001431">
    <property type="entry name" value="Pept_M16_Zn_BS"/>
</dbReference>
<dbReference type="SUPFAM" id="SSF63411">
    <property type="entry name" value="LuxS/MPP-like metallohydrolase"/>
    <property type="match status" value="4"/>
</dbReference>
<dbReference type="GO" id="GO:0005829">
    <property type="term" value="C:cytosol"/>
    <property type="evidence" value="ECO:0007669"/>
    <property type="project" value="TreeGrafter"/>
</dbReference>
<dbReference type="GO" id="GO:0004222">
    <property type="term" value="F:metalloendopeptidase activity"/>
    <property type="evidence" value="ECO:0007669"/>
    <property type="project" value="InterPro"/>
</dbReference>
<comment type="similarity">
    <text evidence="1 7">Belongs to the peptidase M16 family.</text>
</comment>
<proteinExistence type="inferred from homology"/>
<dbReference type="Pfam" id="PF22456">
    <property type="entry name" value="PqqF-like_C_4"/>
    <property type="match status" value="1"/>
</dbReference>
<dbReference type="InterPro" id="IPR011765">
    <property type="entry name" value="Pept_M16_N"/>
</dbReference>
<reference evidence="13" key="1">
    <citation type="journal article" date="2015" name="BMC Genomics">
        <title>Draft genome of a commonly misdiagnosed multidrug resistant pathogen Candida auris.</title>
        <authorList>
            <person name="Chatterjee S."/>
            <person name="Alampalli S.V."/>
            <person name="Nageshan R.K."/>
            <person name="Chettiar S.T."/>
            <person name="Joshi S."/>
            <person name="Tatu U.S."/>
        </authorList>
    </citation>
    <scope>NUCLEOTIDE SEQUENCE [LARGE SCALE GENOMIC DNA]</scope>
    <source>
        <strain evidence="13">6684</strain>
    </source>
</reference>
<dbReference type="EMBL" id="LGST01000039">
    <property type="protein sequence ID" value="KND97867.1"/>
    <property type="molecule type" value="Genomic_DNA"/>
</dbReference>
<dbReference type="InterPro" id="IPR032632">
    <property type="entry name" value="Peptidase_M16_M"/>
</dbReference>
<dbReference type="Pfam" id="PF05193">
    <property type="entry name" value="Peptidase_M16_C"/>
    <property type="match status" value="1"/>
</dbReference>
<dbReference type="VEuPathDB" id="FungiDB:CJI96_0000123"/>
<feature type="domain" description="Peptidase M16 C-terminal" evidence="9">
    <location>
        <begin position="209"/>
        <end position="382"/>
    </location>
</feature>
<keyword evidence="2" id="KW-0645">Protease</keyword>
<dbReference type="Pfam" id="PF00675">
    <property type="entry name" value="Peptidase_M16"/>
    <property type="match status" value="1"/>
</dbReference>
<organism evidence="12 13">
    <name type="scientific">Candidozyma auris</name>
    <name type="common">Yeast</name>
    <name type="synonym">Candida auris</name>
    <dbReference type="NCBI Taxonomy" id="498019"/>
    <lineage>
        <taxon>Eukaryota</taxon>
        <taxon>Fungi</taxon>
        <taxon>Dikarya</taxon>
        <taxon>Ascomycota</taxon>
        <taxon>Saccharomycotina</taxon>
        <taxon>Pichiomycetes</taxon>
        <taxon>Metschnikowiaceae</taxon>
        <taxon>Candidozyma</taxon>
    </lineage>
</organism>
<accession>A0A0L0NUK8</accession>
<dbReference type="GO" id="GO:0051603">
    <property type="term" value="P:proteolysis involved in protein catabolic process"/>
    <property type="evidence" value="ECO:0007669"/>
    <property type="project" value="TreeGrafter"/>
</dbReference>
<evidence type="ECO:0000256" key="5">
    <source>
        <dbReference type="ARBA" id="ARBA00022833"/>
    </source>
</evidence>
<gene>
    <name evidence="12" type="ORF">QG37_05358</name>
</gene>